<dbReference type="Proteomes" id="UP001218638">
    <property type="component" value="Chromosome"/>
</dbReference>
<dbReference type="InterPro" id="IPR006131">
    <property type="entry name" value="Asp_carbamoyltransf_Asp/Orn-bd"/>
</dbReference>
<sequence length="372" mass="40809">MTHSTKAPAVEQNKISAVLEPPKGSQAIRPEPADLFRANPVQLKVLRQLEGKNVLNAGQFTFEQVVELCKLAAILEKIEVWPFHPLDGKIAVTAFFEASTRTRTSFESAILRLDGKIISIADGSTTGQAKGESLGDIGEMFNAYADVVIMRHTETSAPEQILNNLRVPLINAGNGSGEHPTQALADWYALLKWNPRLAEPYRRGMSKLKLGILGTPGSMRAVKSFLLMALLFKDHISKVTVISEMADPFGEDVTAQLTAAGIAYQVSNDVREQLPTLDVIYMNSIAFLGDSYKTMDDRFKLNAASPLKADAVILHPLARRDELDTSLDKTPHNLYFSQAHGAIFVRQALLMSVLGRLKALPSFVNLEQPESS</sequence>
<dbReference type="PRINTS" id="PR00100">
    <property type="entry name" value="AOTCASE"/>
</dbReference>
<dbReference type="GO" id="GO:0016597">
    <property type="term" value="F:amino acid binding"/>
    <property type="evidence" value="ECO:0007669"/>
    <property type="project" value="InterPro"/>
</dbReference>
<evidence type="ECO:0000256" key="2">
    <source>
        <dbReference type="RuleBase" id="RU003634"/>
    </source>
</evidence>
<dbReference type="GO" id="GO:0005829">
    <property type="term" value="C:cytosol"/>
    <property type="evidence" value="ECO:0007669"/>
    <property type="project" value="TreeGrafter"/>
</dbReference>
<dbReference type="Pfam" id="PF02729">
    <property type="entry name" value="OTCace_N"/>
    <property type="match status" value="1"/>
</dbReference>
<dbReference type="PRINTS" id="PR00101">
    <property type="entry name" value="ATCASE"/>
</dbReference>
<name>A0AAF0CQG5_9BACT</name>
<comment type="similarity">
    <text evidence="2">Belongs to the aspartate/ornithine carbamoyltransferase superfamily.</text>
</comment>
<dbReference type="GO" id="GO:0016743">
    <property type="term" value="F:carboxyl- or carbamoyltransferase activity"/>
    <property type="evidence" value="ECO:0007669"/>
    <property type="project" value="InterPro"/>
</dbReference>
<organism evidence="5 6">
    <name type="scientific">Synoicihabitans lomoniglobus</name>
    <dbReference type="NCBI Taxonomy" id="2909285"/>
    <lineage>
        <taxon>Bacteria</taxon>
        <taxon>Pseudomonadati</taxon>
        <taxon>Verrucomicrobiota</taxon>
        <taxon>Opitutia</taxon>
        <taxon>Opitutales</taxon>
        <taxon>Opitutaceae</taxon>
        <taxon>Synoicihabitans</taxon>
    </lineage>
</organism>
<dbReference type="Gene3D" id="3.40.50.1370">
    <property type="entry name" value="Aspartate/ornithine carbamoyltransferase"/>
    <property type="match status" value="2"/>
</dbReference>
<dbReference type="PROSITE" id="PS00097">
    <property type="entry name" value="CARBAMOYLTRANSFERASE"/>
    <property type="match status" value="1"/>
</dbReference>
<accession>A0AAF0CQG5</accession>
<evidence type="ECO:0000259" key="4">
    <source>
        <dbReference type="Pfam" id="PF02729"/>
    </source>
</evidence>
<reference evidence="5" key="1">
    <citation type="submission" date="2023-03" db="EMBL/GenBank/DDBJ databases">
        <title>Lomoglobus Profundus gen. nov., sp. nov., a novel member of the phylum Verrucomicrobia, isolated from deep-marine sediment of South China Sea.</title>
        <authorList>
            <person name="Ahmad T."/>
            <person name="Ishaq S.E."/>
            <person name="Wang F."/>
        </authorList>
    </citation>
    <scope>NUCLEOTIDE SEQUENCE</scope>
    <source>
        <strain evidence="5">LMO-M01</strain>
    </source>
</reference>
<dbReference type="EMBL" id="CP119075">
    <property type="protein sequence ID" value="WED66169.1"/>
    <property type="molecule type" value="Genomic_DNA"/>
</dbReference>
<keyword evidence="6" id="KW-1185">Reference proteome</keyword>
<evidence type="ECO:0008006" key="7">
    <source>
        <dbReference type="Google" id="ProtNLM"/>
    </source>
</evidence>
<proteinExistence type="inferred from homology"/>
<dbReference type="RefSeq" id="WP_330928424.1">
    <property type="nucleotide sequence ID" value="NZ_CP119075.1"/>
</dbReference>
<gene>
    <name evidence="5" type="ORF">PXH66_04830</name>
</gene>
<evidence type="ECO:0000313" key="5">
    <source>
        <dbReference type="EMBL" id="WED66169.1"/>
    </source>
</evidence>
<dbReference type="PANTHER" id="PTHR45753">
    <property type="entry name" value="ORNITHINE CARBAMOYLTRANSFERASE, MITOCHONDRIAL"/>
    <property type="match status" value="1"/>
</dbReference>
<dbReference type="PANTHER" id="PTHR45753:SF6">
    <property type="entry name" value="ASPARTATE CARBAMOYLTRANSFERASE"/>
    <property type="match status" value="1"/>
</dbReference>
<dbReference type="InterPro" id="IPR006132">
    <property type="entry name" value="Asp/Orn_carbamoyltranf_P-bd"/>
</dbReference>
<dbReference type="InterPro" id="IPR006130">
    <property type="entry name" value="Asp/Orn_carbamoylTrfase"/>
</dbReference>
<dbReference type="SUPFAM" id="SSF53671">
    <property type="entry name" value="Aspartate/ornithine carbamoyltransferase"/>
    <property type="match status" value="1"/>
</dbReference>
<feature type="domain" description="Aspartate/ornithine carbamoyltransferase carbamoyl-P binding" evidence="4">
    <location>
        <begin position="52"/>
        <end position="190"/>
    </location>
</feature>
<dbReference type="GO" id="GO:0006520">
    <property type="term" value="P:amino acid metabolic process"/>
    <property type="evidence" value="ECO:0007669"/>
    <property type="project" value="InterPro"/>
</dbReference>
<dbReference type="AlphaFoldDB" id="A0AAF0CQG5"/>
<keyword evidence="1 2" id="KW-0808">Transferase</keyword>
<protein>
    <recommendedName>
        <fullName evidence="7">Aspartate transcarbamylase</fullName>
    </recommendedName>
</protein>
<feature type="domain" description="Aspartate/ornithine carbamoyltransferase Asp/Orn-binding" evidence="3">
    <location>
        <begin position="208"/>
        <end position="352"/>
    </location>
</feature>
<evidence type="ECO:0000256" key="1">
    <source>
        <dbReference type="ARBA" id="ARBA00022679"/>
    </source>
</evidence>
<evidence type="ECO:0000259" key="3">
    <source>
        <dbReference type="Pfam" id="PF00185"/>
    </source>
</evidence>
<dbReference type="KEGG" id="slom:PXH66_04830"/>
<dbReference type="Pfam" id="PF00185">
    <property type="entry name" value="OTCace"/>
    <property type="match status" value="1"/>
</dbReference>
<evidence type="ECO:0000313" key="6">
    <source>
        <dbReference type="Proteomes" id="UP001218638"/>
    </source>
</evidence>
<dbReference type="InterPro" id="IPR036901">
    <property type="entry name" value="Asp/Orn_carbamoylTrfase_sf"/>
</dbReference>